<dbReference type="AlphaFoldDB" id="A0A3D2SUA5"/>
<feature type="compositionally biased region" description="Polar residues" evidence="1">
    <location>
        <begin position="1"/>
        <end position="12"/>
    </location>
</feature>
<dbReference type="EMBL" id="DPVE01000325">
    <property type="protein sequence ID" value="HCK31760.1"/>
    <property type="molecule type" value="Genomic_DNA"/>
</dbReference>
<evidence type="ECO:0000256" key="1">
    <source>
        <dbReference type="SAM" id="MobiDB-lite"/>
    </source>
</evidence>
<evidence type="ECO:0000313" key="3">
    <source>
        <dbReference type="Proteomes" id="UP000263596"/>
    </source>
</evidence>
<evidence type="ECO:0000313" key="2">
    <source>
        <dbReference type="EMBL" id="HCK31760.1"/>
    </source>
</evidence>
<reference evidence="2 3" key="1">
    <citation type="journal article" date="2018" name="Nat. Biotechnol.">
        <title>A standardized bacterial taxonomy based on genome phylogeny substantially revises the tree of life.</title>
        <authorList>
            <person name="Parks D.H."/>
            <person name="Chuvochina M."/>
            <person name="Waite D.W."/>
            <person name="Rinke C."/>
            <person name="Skarshewski A."/>
            <person name="Chaumeil P.A."/>
            <person name="Hugenholtz P."/>
        </authorList>
    </citation>
    <scope>NUCLEOTIDE SEQUENCE [LARGE SCALE GENOMIC DNA]</scope>
    <source>
        <strain evidence="2">UBA9669</strain>
    </source>
</reference>
<comment type="caution">
    <text evidence="2">The sequence shown here is derived from an EMBL/GenBank/DDBJ whole genome shotgun (WGS) entry which is preliminary data.</text>
</comment>
<sequence length="85" mass="10092">MNDFELSNQTTSLEHHARSSVDRQQSMQQCLTSRFTQKLQMVSDCIFIVKIMQFNPVKSVWIYFMMIKNKPISLLIFTQTQTNRE</sequence>
<proteinExistence type="predicted"/>
<protein>
    <submittedName>
        <fullName evidence="2">Uncharacterized protein</fullName>
    </submittedName>
</protein>
<dbReference type="Proteomes" id="UP000263596">
    <property type="component" value="Unassembled WGS sequence"/>
</dbReference>
<organism evidence="2 3">
    <name type="scientific">Acinetobacter ursingii</name>
    <dbReference type="NCBI Taxonomy" id="108980"/>
    <lineage>
        <taxon>Bacteria</taxon>
        <taxon>Pseudomonadati</taxon>
        <taxon>Pseudomonadota</taxon>
        <taxon>Gammaproteobacteria</taxon>
        <taxon>Moraxellales</taxon>
        <taxon>Moraxellaceae</taxon>
        <taxon>Acinetobacter</taxon>
    </lineage>
</organism>
<name>A0A3D2SUA5_9GAMM</name>
<feature type="region of interest" description="Disordered" evidence="1">
    <location>
        <begin position="1"/>
        <end position="23"/>
    </location>
</feature>
<accession>A0A3D2SUA5</accession>
<gene>
    <name evidence="2" type="ORF">DHW29_17425</name>
</gene>